<evidence type="ECO:0000259" key="3">
    <source>
        <dbReference type="PROSITE" id="PS51857"/>
    </source>
</evidence>
<feature type="domain" description="CSD" evidence="3">
    <location>
        <begin position="78"/>
        <end position="144"/>
    </location>
</feature>
<evidence type="ECO:0000256" key="1">
    <source>
        <dbReference type="RuleBase" id="RU000408"/>
    </source>
</evidence>
<dbReference type="InterPro" id="IPR050181">
    <property type="entry name" value="Cold_shock_domain"/>
</dbReference>
<dbReference type="InterPro" id="IPR011129">
    <property type="entry name" value="CSD"/>
</dbReference>
<dbReference type="Gene3D" id="2.40.50.140">
    <property type="entry name" value="Nucleic acid-binding proteins"/>
    <property type="match status" value="4"/>
</dbReference>
<comment type="subcellular location">
    <subcellularLocation>
        <location evidence="1">Cytoplasm</location>
    </subcellularLocation>
</comment>
<dbReference type="STRING" id="84724.SAMN04488564_117114"/>
<dbReference type="InterPro" id="IPR012340">
    <property type="entry name" value="NA-bd_OB-fold"/>
</dbReference>
<dbReference type="GO" id="GO:0005737">
    <property type="term" value="C:cytoplasm"/>
    <property type="evidence" value="ECO:0007669"/>
    <property type="project" value="UniProtKB-SubCell"/>
</dbReference>
<organism evidence="4 5">
    <name type="scientific">Lentzea waywayandensis</name>
    <dbReference type="NCBI Taxonomy" id="84724"/>
    <lineage>
        <taxon>Bacteria</taxon>
        <taxon>Bacillati</taxon>
        <taxon>Actinomycetota</taxon>
        <taxon>Actinomycetes</taxon>
        <taxon>Pseudonocardiales</taxon>
        <taxon>Pseudonocardiaceae</taxon>
        <taxon>Lentzea</taxon>
    </lineage>
</organism>
<feature type="domain" description="CSD" evidence="3">
    <location>
        <begin position="326"/>
        <end position="388"/>
    </location>
</feature>
<dbReference type="AlphaFoldDB" id="A0A1I6FGX0"/>
<dbReference type="GO" id="GO:0003676">
    <property type="term" value="F:nucleic acid binding"/>
    <property type="evidence" value="ECO:0007669"/>
    <property type="project" value="InterPro"/>
</dbReference>
<dbReference type="PANTHER" id="PTHR11544">
    <property type="entry name" value="COLD SHOCK DOMAIN CONTAINING PROTEINS"/>
    <property type="match status" value="1"/>
</dbReference>
<dbReference type="CDD" id="cd04458">
    <property type="entry name" value="CSP_CDS"/>
    <property type="match status" value="4"/>
</dbReference>
<keyword evidence="5" id="KW-1185">Reference proteome</keyword>
<dbReference type="InterPro" id="IPR002059">
    <property type="entry name" value="CSP_DNA-bd"/>
</dbReference>
<dbReference type="Proteomes" id="UP000198583">
    <property type="component" value="Unassembled WGS sequence"/>
</dbReference>
<sequence length="389" mass="41597">MTFERYKIVGQQRAFEHQIGEKRNEDVRILGQRLVTARELGDFGDVLTVELPRVGIRMYIRRLGHWTPDHPLDQECTVQQGTVRWYDLERGFGFLAPDDGSADIFVHVSQVQGEGAARALREGQTVEFETGEGPRGPQALHVAVTGDVAPDATLGVLATVSWYEPAKGYGFAAPDGGGAEVFVHSSAIVTGGVLAAGQRVAFVVIAGEKGPQAQHLVPLSFDAGVRRAPLVAPGDGADGSVLWFDEEKSFGFVAADDGAGDVFLHVRALVDDLYLPAEGDRVTFTTVTTDQGRQAREVRFVATGEPAEATAAPSQARSVTRPAARAGDGSVARYDADRGFGFITPDAGGPDLFVHVSVVSGEPLVAGERVRFRIRQSDRGPQADAVEHA</sequence>
<dbReference type="Pfam" id="PF00313">
    <property type="entry name" value="CSD"/>
    <property type="match status" value="4"/>
</dbReference>
<feature type="region of interest" description="Disordered" evidence="2">
    <location>
        <begin position="311"/>
        <end position="330"/>
    </location>
</feature>
<dbReference type="SUPFAM" id="SSF50249">
    <property type="entry name" value="Nucleic acid-binding proteins"/>
    <property type="match status" value="4"/>
</dbReference>
<accession>A0A1I6FGX0</accession>
<proteinExistence type="predicted"/>
<reference evidence="5" key="1">
    <citation type="submission" date="2016-10" db="EMBL/GenBank/DDBJ databases">
        <authorList>
            <person name="Varghese N."/>
            <person name="Submissions S."/>
        </authorList>
    </citation>
    <scope>NUCLEOTIDE SEQUENCE [LARGE SCALE GENOMIC DNA]</scope>
    <source>
        <strain evidence="5">DSM 44232</strain>
    </source>
</reference>
<feature type="domain" description="CSD" evidence="3">
    <location>
        <begin position="236"/>
        <end position="300"/>
    </location>
</feature>
<evidence type="ECO:0000256" key="2">
    <source>
        <dbReference type="SAM" id="MobiDB-lite"/>
    </source>
</evidence>
<dbReference type="PROSITE" id="PS00352">
    <property type="entry name" value="CSD_1"/>
    <property type="match status" value="2"/>
</dbReference>
<name>A0A1I6FGX0_9PSEU</name>
<dbReference type="SMART" id="SM00357">
    <property type="entry name" value="CSP"/>
    <property type="match status" value="4"/>
</dbReference>
<protein>
    <submittedName>
        <fullName evidence="4">Cold shock protein (Beta-ribbon, CspA family)</fullName>
    </submittedName>
</protein>
<dbReference type="PRINTS" id="PR00050">
    <property type="entry name" value="COLDSHOCK"/>
</dbReference>
<dbReference type="EMBL" id="FOYL01000017">
    <property type="protein sequence ID" value="SFR29190.1"/>
    <property type="molecule type" value="Genomic_DNA"/>
</dbReference>
<feature type="domain" description="CSD" evidence="3">
    <location>
        <begin position="155"/>
        <end position="218"/>
    </location>
</feature>
<evidence type="ECO:0000313" key="5">
    <source>
        <dbReference type="Proteomes" id="UP000198583"/>
    </source>
</evidence>
<dbReference type="PROSITE" id="PS51857">
    <property type="entry name" value="CSD_2"/>
    <property type="match status" value="4"/>
</dbReference>
<evidence type="ECO:0000313" key="4">
    <source>
        <dbReference type="EMBL" id="SFR29190.1"/>
    </source>
</evidence>
<gene>
    <name evidence="4" type="ORF">SAMN04488564_117114</name>
</gene>
<dbReference type="InterPro" id="IPR019844">
    <property type="entry name" value="CSD_CS"/>
</dbReference>